<reference evidence="3" key="1">
    <citation type="submission" date="2022-11" db="UniProtKB">
        <authorList>
            <consortium name="WormBaseParasite"/>
        </authorList>
    </citation>
    <scope>IDENTIFICATION</scope>
</reference>
<feature type="compositionally biased region" description="Basic and acidic residues" evidence="1">
    <location>
        <begin position="203"/>
        <end position="213"/>
    </location>
</feature>
<feature type="compositionally biased region" description="Basic and acidic residues" evidence="1">
    <location>
        <begin position="95"/>
        <end position="115"/>
    </location>
</feature>
<keyword evidence="2" id="KW-1185">Reference proteome</keyword>
<feature type="region of interest" description="Disordered" evidence="1">
    <location>
        <begin position="1"/>
        <end position="130"/>
    </location>
</feature>
<dbReference type="AlphaFoldDB" id="A0A914X5T8"/>
<feature type="compositionally biased region" description="Low complexity" evidence="1">
    <location>
        <begin position="552"/>
        <end position="563"/>
    </location>
</feature>
<sequence length="754" mass="82553">MENSGYDDDFTFRAPSPLRPKRSRSSPNIDEMLMASKGGDNGRNDEIVAESNAQKRLSLPASAIARLQNEEEEGETARGNADGIERGISGWNGGRDVRRADVFRSDSDRSLPSDRTRRRRPASRSEESLQTLLDAASEAREIRFDSETTLADAQHDLAGVDQLHLLPQLDLRYQTPTLFHEHELEDRLLRSLEQGGRKVLDRLSRLGRSDQGSKETSSSLEHSETVPPLAVRSPLKVMPEYPAVMRNAPKNRRRRVVNANSSSPSPSPLDGSRNSPTLSLTITRDSLTRDQHANDSLSSPSESLPSTVVTQADVHRSSSDDFMKPVVSRPNDMNKCVDVDDWQNASSPTDGKDSILESSGTPTELNLASRVSCLRCGLHRSWAFLLKLGKFVSSVPVSPDDYLEGGVPASVKQWAELFRTCVSLRSTRSDNTPLCSSCASLFEQQGEPNDALPLETRNIQTNLITPLVRSIDDAQLKRLFLFPSAKTPKSSKRLSSKVKEENGGTPMKEEPTKVLSQKSCNETPALISSSSQSTLAAVPHLPSEETNGISVAESTETAATTSSHSRIDSEQSTPTNDLLAYSTYVNPAYSSVGEESGHFGWAGSVRLADLCLAMSYVLGVDAVFDLVEADAALAKALDASDWASLAAFVRPPTSRIEFGPPELLDALFRDVADGRETSTRVRYSTTNGHPSPTRPGFVLSVIEECPCCTLPLNTRVSDVERKLTVFDCGHAYHTICLLQDKSLKQCIRCILQRP</sequence>
<feature type="region of interest" description="Disordered" evidence="1">
    <location>
        <begin position="543"/>
        <end position="573"/>
    </location>
</feature>
<feature type="compositionally biased region" description="Low complexity" evidence="1">
    <location>
        <begin position="296"/>
        <end position="306"/>
    </location>
</feature>
<dbReference type="WBParaSite" id="PSAMB.scaffold6832size8716.g29169.t1">
    <property type="protein sequence ID" value="PSAMB.scaffold6832size8716.g29169.t1"/>
    <property type="gene ID" value="PSAMB.scaffold6832size8716.g29169"/>
</dbReference>
<feature type="compositionally biased region" description="Basic and acidic residues" evidence="1">
    <location>
        <begin position="313"/>
        <end position="323"/>
    </location>
</feature>
<organism evidence="2 3">
    <name type="scientific">Plectus sambesii</name>
    <dbReference type="NCBI Taxonomy" id="2011161"/>
    <lineage>
        <taxon>Eukaryota</taxon>
        <taxon>Metazoa</taxon>
        <taxon>Ecdysozoa</taxon>
        <taxon>Nematoda</taxon>
        <taxon>Chromadorea</taxon>
        <taxon>Plectida</taxon>
        <taxon>Plectina</taxon>
        <taxon>Plectoidea</taxon>
        <taxon>Plectidae</taxon>
        <taxon>Plectus</taxon>
    </lineage>
</organism>
<protein>
    <submittedName>
        <fullName evidence="3">RING-type domain-containing protein</fullName>
    </submittedName>
</protein>
<feature type="region of interest" description="Disordered" evidence="1">
    <location>
        <begin position="487"/>
        <end position="516"/>
    </location>
</feature>
<evidence type="ECO:0000256" key="1">
    <source>
        <dbReference type="SAM" id="MobiDB-lite"/>
    </source>
</evidence>
<name>A0A914X5T8_9BILA</name>
<proteinExistence type="predicted"/>
<evidence type="ECO:0000313" key="2">
    <source>
        <dbReference type="Proteomes" id="UP000887566"/>
    </source>
</evidence>
<dbReference type="CDD" id="cd16484">
    <property type="entry name" value="RING-H2_Vps"/>
    <property type="match status" value="1"/>
</dbReference>
<dbReference type="Proteomes" id="UP000887566">
    <property type="component" value="Unplaced"/>
</dbReference>
<accession>A0A914X5T8</accession>
<feature type="compositionally biased region" description="Polar residues" evidence="1">
    <location>
        <begin position="272"/>
        <end position="285"/>
    </location>
</feature>
<feature type="compositionally biased region" description="Basic and acidic residues" evidence="1">
    <location>
        <begin position="497"/>
        <end position="512"/>
    </location>
</feature>
<evidence type="ECO:0000313" key="3">
    <source>
        <dbReference type="WBParaSite" id="PSAMB.scaffold6832size8716.g29169.t1"/>
    </source>
</evidence>
<feature type="region of interest" description="Disordered" evidence="1">
    <location>
        <begin position="203"/>
        <end position="334"/>
    </location>
</feature>